<dbReference type="GO" id="GO:0005524">
    <property type="term" value="F:ATP binding"/>
    <property type="evidence" value="ECO:0007669"/>
    <property type="project" value="UniProtKB-KW"/>
</dbReference>
<comment type="caution">
    <text evidence="16">The sequence shown here is derived from an EMBL/GenBank/DDBJ whole genome shotgun (WGS) entry which is preliminary data.</text>
</comment>
<evidence type="ECO:0000256" key="11">
    <source>
        <dbReference type="ARBA" id="ARBA00022840"/>
    </source>
</evidence>
<keyword evidence="8 13" id="KW-0808">Transferase</keyword>
<gene>
    <name evidence="13" type="primary">pgk</name>
    <name evidence="16" type="ORF">DSOL_1479</name>
</gene>
<name>A0A1Q8QZD1_9FIRM</name>
<feature type="binding site" evidence="13">
    <location>
        <begin position="23"/>
        <end position="25"/>
    </location>
    <ligand>
        <name>substrate</name>
    </ligand>
</feature>
<evidence type="ECO:0000256" key="15">
    <source>
        <dbReference type="RuleBase" id="RU000532"/>
    </source>
</evidence>
<evidence type="ECO:0000256" key="6">
    <source>
        <dbReference type="ARBA" id="ARBA00016471"/>
    </source>
</evidence>
<dbReference type="Proteomes" id="UP000186102">
    <property type="component" value="Unassembled WGS sequence"/>
</dbReference>
<dbReference type="PANTHER" id="PTHR11406">
    <property type="entry name" value="PHOSPHOGLYCERATE KINASE"/>
    <property type="match status" value="1"/>
</dbReference>
<evidence type="ECO:0000256" key="5">
    <source>
        <dbReference type="ARBA" id="ARBA00013061"/>
    </source>
</evidence>
<comment type="pathway">
    <text evidence="3 13">Carbohydrate degradation; glycolysis; pyruvate from D-glyceraldehyde 3-phosphate: step 2/5.</text>
</comment>
<feature type="binding site" evidence="13 14">
    <location>
        <position position="340"/>
    </location>
    <ligand>
        <name>ATP</name>
        <dbReference type="ChEBI" id="CHEBI:30616"/>
    </ligand>
</feature>
<dbReference type="Gene3D" id="3.40.50.1260">
    <property type="entry name" value="Phosphoglycerate kinase, N-terminal domain"/>
    <property type="match status" value="2"/>
</dbReference>
<dbReference type="HAMAP" id="MF_00145">
    <property type="entry name" value="Phosphoglyc_kinase"/>
    <property type="match status" value="1"/>
</dbReference>
<dbReference type="InterPro" id="IPR015824">
    <property type="entry name" value="Phosphoglycerate_kinase_N"/>
</dbReference>
<evidence type="ECO:0000256" key="4">
    <source>
        <dbReference type="ARBA" id="ARBA00008982"/>
    </source>
</evidence>
<keyword evidence="10 13" id="KW-0418">Kinase</keyword>
<evidence type="ECO:0000256" key="13">
    <source>
        <dbReference type="HAMAP-Rule" id="MF_00145"/>
    </source>
</evidence>
<dbReference type="GO" id="GO:0006096">
    <property type="term" value="P:glycolytic process"/>
    <property type="evidence" value="ECO:0007669"/>
    <property type="project" value="UniProtKB-UniRule"/>
</dbReference>
<evidence type="ECO:0000256" key="2">
    <source>
        <dbReference type="ARBA" id="ARBA00004496"/>
    </source>
</evidence>
<feature type="binding site" evidence="13">
    <location>
        <begin position="63"/>
        <end position="66"/>
    </location>
    <ligand>
        <name>substrate</name>
    </ligand>
</feature>
<dbReference type="Pfam" id="PF00162">
    <property type="entry name" value="PGK"/>
    <property type="match status" value="1"/>
</dbReference>
<dbReference type="FunFam" id="3.40.50.1260:FF:000006">
    <property type="entry name" value="Phosphoglycerate kinase"/>
    <property type="match status" value="1"/>
</dbReference>
<organism evidence="16 17">
    <name type="scientific">Desulfosporosinus metallidurans</name>
    <dbReference type="NCBI Taxonomy" id="1888891"/>
    <lineage>
        <taxon>Bacteria</taxon>
        <taxon>Bacillati</taxon>
        <taxon>Bacillota</taxon>
        <taxon>Clostridia</taxon>
        <taxon>Eubacteriales</taxon>
        <taxon>Desulfitobacteriaceae</taxon>
        <taxon>Desulfosporosinus</taxon>
    </lineage>
</organism>
<dbReference type="UniPathway" id="UPA00109">
    <property type="reaction ID" value="UER00185"/>
</dbReference>
<dbReference type="OrthoDB" id="145738at2"/>
<evidence type="ECO:0000256" key="3">
    <source>
        <dbReference type="ARBA" id="ARBA00004838"/>
    </source>
</evidence>
<dbReference type="FunFam" id="3.40.50.1260:FF:000012">
    <property type="entry name" value="Phosphoglycerate kinase"/>
    <property type="match status" value="1"/>
</dbReference>
<sequence>MKFGICTLDDFDLSGRTVLCRVDINQPIDKRTGQLKDITRIKACIPTLKELSDKGAKVVVLAHQGGDLEYKNYYSTEPHAKVLADLLGKPVQFVEDVIGPTAREAIKALKEGGILLLDNVRFVAEEMTLFETKLNLNAEELSQSQTVKRLAPLADLYVCDAFAAAHRSQPSLVGFEHVLPSAMGRLFEEEFSVISSVMENPARPSLFILGGAKIQDAFMMMNTVLTNGSADKVMTGGLVSNIMLLAKGINIGQASSDFIYKNNLSEYIEDAKQLLAKFADKILLPVDLAFVNEERNEVSINDCPEDEMLIDIGHQTGELYKKAIQESATVFINGPMGIFEKQPSEYGTRLVWETVASSTAYSIIGGGDSITAANKFNVEEDISYICTGGGALVRFLSGEELPVVRALRDAAKRTQQIAQN</sequence>
<evidence type="ECO:0000256" key="10">
    <source>
        <dbReference type="ARBA" id="ARBA00022777"/>
    </source>
</evidence>
<evidence type="ECO:0000256" key="14">
    <source>
        <dbReference type="PIRSR" id="PIRSR000724-2"/>
    </source>
</evidence>
<keyword evidence="17" id="KW-1185">Reference proteome</keyword>
<dbReference type="GO" id="GO:0005829">
    <property type="term" value="C:cytosol"/>
    <property type="evidence" value="ECO:0007669"/>
    <property type="project" value="TreeGrafter"/>
</dbReference>
<accession>A0A1Q8QZD1</accession>
<dbReference type="EMBL" id="MLBF01000007">
    <property type="protein sequence ID" value="OLN32728.1"/>
    <property type="molecule type" value="Genomic_DNA"/>
</dbReference>
<feature type="binding site" evidence="13">
    <location>
        <position position="40"/>
    </location>
    <ligand>
        <name>substrate</name>
    </ligand>
</feature>
<dbReference type="PIRSF" id="PIRSF000724">
    <property type="entry name" value="Pgk"/>
    <property type="match status" value="1"/>
</dbReference>
<keyword evidence="7 13" id="KW-0963">Cytoplasm</keyword>
<reference evidence="16 17" key="1">
    <citation type="submission" date="2016-09" db="EMBL/GenBank/DDBJ databases">
        <title>Complete genome of Desulfosporosinus sp. OL.</title>
        <authorList>
            <person name="Mardanov A."/>
            <person name="Beletsky A."/>
            <person name="Panova A."/>
            <person name="Karnachuk O."/>
            <person name="Ravin N."/>
        </authorList>
    </citation>
    <scope>NUCLEOTIDE SEQUENCE [LARGE SCALE GENOMIC DNA]</scope>
    <source>
        <strain evidence="16 17">OL</strain>
    </source>
</reference>
<feature type="binding site" evidence="13 14">
    <location>
        <begin position="366"/>
        <end position="369"/>
    </location>
    <ligand>
        <name>ATP</name>
        <dbReference type="ChEBI" id="CHEBI:30616"/>
    </ligand>
</feature>
<comment type="catalytic activity">
    <reaction evidence="1 13 15">
        <text>(2R)-3-phosphoglycerate + ATP = (2R)-3-phospho-glyceroyl phosphate + ADP</text>
        <dbReference type="Rhea" id="RHEA:14801"/>
        <dbReference type="ChEBI" id="CHEBI:30616"/>
        <dbReference type="ChEBI" id="CHEBI:57604"/>
        <dbReference type="ChEBI" id="CHEBI:58272"/>
        <dbReference type="ChEBI" id="CHEBI:456216"/>
        <dbReference type="EC" id="2.7.2.3"/>
    </reaction>
</comment>
<evidence type="ECO:0000256" key="1">
    <source>
        <dbReference type="ARBA" id="ARBA00000642"/>
    </source>
</evidence>
<dbReference type="RefSeq" id="WP_075364189.1">
    <property type="nucleotide sequence ID" value="NZ_MLBF01000007.1"/>
</dbReference>
<evidence type="ECO:0000256" key="8">
    <source>
        <dbReference type="ARBA" id="ARBA00022679"/>
    </source>
</evidence>
<keyword evidence="12 13" id="KW-0324">Glycolysis</keyword>
<protein>
    <recommendedName>
        <fullName evidence="6 13">Phosphoglycerate kinase</fullName>
        <ecNumber evidence="5 13">2.7.2.3</ecNumber>
    </recommendedName>
</protein>
<dbReference type="SUPFAM" id="SSF53748">
    <property type="entry name" value="Phosphoglycerate kinase"/>
    <property type="match status" value="1"/>
</dbReference>
<keyword evidence="9 13" id="KW-0547">Nucleotide-binding</keyword>
<comment type="subunit">
    <text evidence="13">Monomer.</text>
</comment>
<dbReference type="PRINTS" id="PR00477">
    <property type="entry name" value="PHGLYCKINASE"/>
</dbReference>
<dbReference type="STRING" id="1888891.DSOL_1479"/>
<proteinExistence type="inferred from homology"/>
<dbReference type="EC" id="2.7.2.3" evidence="5 13"/>
<dbReference type="GO" id="GO:0006094">
    <property type="term" value="P:gluconeogenesis"/>
    <property type="evidence" value="ECO:0007669"/>
    <property type="project" value="TreeGrafter"/>
</dbReference>
<comment type="similarity">
    <text evidence="4 13 15">Belongs to the phosphoglycerate kinase family.</text>
</comment>
<comment type="caution">
    <text evidence="13">Lacks conserved residue(s) required for the propagation of feature annotation.</text>
</comment>
<evidence type="ECO:0000313" key="17">
    <source>
        <dbReference type="Proteomes" id="UP000186102"/>
    </source>
</evidence>
<evidence type="ECO:0000256" key="12">
    <source>
        <dbReference type="ARBA" id="ARBA00023152"/>
    </source>
</evidence>
<dbReference type="GO" id="GO:0004618">
    <property type="term" value="F:phosphoglycerate kinase activity"/>
    <property type="evidence" value="ECO:0007669"/>
    <property type="project" value="UniProtKB-UniRule"/>
</dbReference>
<dbReference type="PANTHER" id="PTHR11406:SF23">
    <property type="entry name" value="PHOSPHOGLYCERATE KINASE 1, CHLOROPLASTIC-RELATED"/>
    <property type="match status" value="1"/>
</dbReference>
<evidence type="ECO:0000313" key="16">
    <source>
        <dbReference type="EMBL" id="OLN32728.1"/>
    </source>
</evidence>
<feature type="binding site" evidence="13">
    <location>
        <position position="121"/>
    </location>
    <ligand>
        <name>substrate</name>
    </ligand>
</feature>
<dbReference type="AlphaFoldDB" id="A0A1Q8QZD1"/>
<dbReference type="GO" id="GO:0043531">
    <property type="term" value="F:ADP binding"/>
    <property type="evidence" value="ECO:0007669"/>
    <property type="project" value="TreeGrafter"/>
</dbReference>
<keyword evidence="11 13" id="KW-0067">ATP-binding</keyword>
<comment type="subcellular location">
    <subcellularLocation>
        <location evidence="2 13">Cytoplasm</location>
    </subcellularLocation>
</comment>
<dbReference type="InterPro" id="IPR036043">
    <property type="entry name" value="Phosphoglycerate_kinase_sf"/>
</dbReference>
<evidence type="ECO:0000256" key="9">
    <source>
        <dbReference type="ARBA" id="ARBA00022741"/>
    </source>
</evidence>
<evidence type="ECO:0000256" key="7">
    <source>
        <dbReference type="ARBA" id="ARBA00022490"/>
    </source>
</evidence>
<feature type="binding site" evidence="13">
    <location>
        <position position="167"/>
    </location>
    <ligand>
        <name>substrate</name>
    </ligand>
</feature>
<dbReference type="InterPro" id="IPR001576">
    <property type="entry name" value="Phosphoglycerate_kinase"/>
</dbReference>